<dbReference type="EMBL" id="RCHS01001483">
    <property type="protein sequence ID" value="RMX53263.1"/>
    <property type="molecule type" value="Genomic_DNA"/>
</dbReference>
<dbReference type="GO" id="GO:0030199">
    <property type="term" value="P:collagen fibril organization"/>
    <property type="evidence" value="ECO:0007669"/>
    <property type="project" value="TreeGrafter"/>
</dbReference>
<keyword evidence="3" id="KW-0964">Secreted</keyword>
<protein>
    <submittedName>
        <fullName evidence="6">Uncharacterized protein</fullName>
    </submittedName>
</protein>
<reference evidence="6 7" key="1">
    <citation type="journal article" date="2018" name="Sci. Rep.">
        <title>Comparative analysis of the Pocillopora damicornis genome highlights role of immune system in coral evolution.</title>
        <authorList>
            <person name="Cunning R."/>
            <person name="Bay R.A."/>
            <person name="Gillette P."/>
            <person name="Baker A.C."/>
            <person name="Traylor-Knowles N."/>
        </authorList>
    </citation>
    <scope>NUCLEOTIDE SEQUENCE [LARGE SCALE GENOMIC DNA]</scope>
    <source>
        <strain evidence="6">RSMAS</strain>
        <tissue evidence="6">Whole animal</tissue>
    </source>
</reference>
<gene>
    <name evidence="6" type="ORF">pdam_00019487</name>
</gene>
<keyword evidence="7" id="KW-1185">Reference proteome</keyword>
<evidence type="ECO:0000256" key="3">
    <source>
        <dbReference type="ARBA" id="ARBA00022525"/>
    </source>
</evidence>
<dbReference type="GO" id="GO:0031012">
    <property type="term" value="C:extracellular matrix"/>
    <property type="evidence" value="ECO:0007669"/>
    <property type="project" value="TreeGrafter"/>
</dbReference>
<evidence type="ECO:0000313" key="7">
    <source>
        <dbReference type="Proteomes" id="UP000275408"/>
    </source>
</evidence>
<evidence type="ECO:0000313" key="6">
    <source>
        <dbReference type="EMBL" id="RMX53263.1"/>
    </source>
</evidence>
<comment type="caution">
    <text evidence="6">The sequence shown here is derived from an EMBL/GenBank/DDBJ whole genome shotgun (WGS) entry which is preliminary data.</text>
</comment>
<comment type="subcellular location">
    <subcellularLocation>
        <location evidence="1">Secreted</location>
    </subcellularLocation>
</comment>
<keyword evidence="5" id="KW-0732">Signal</keyword>
<dbReference type="PANTHER" id="PTHR15040">
    <property type="entry name" value="DERMATOPONTIN-RELATED"/>
    <property type="match status" value="1"/>
</dbReference>
<dbReference type="InterPro" id="IPR026645">
    <property type="entry name" value="Dermatopontin"/>
</dbReference>
<feature type="signal peptide" evidence="5">
    <location>
        <begin position="1"/>
        <end position="23"/>
    </location>
</feature>
<comment type="similarity">
    <text evidence="2">Belongs to the dermatopontin family.</text>
</comment>
<sequence length="200" mass="22932">MSTTIRISTFLAVFAIFFGQSMSCDSALPSGKDWANDWDLPMNFECENELKFILMSLHTYAGNAITSLYSFWLGCKNDRVWSLECGAVGKFNNEKKCSLTAEVNEWDGPLFKMCDGNGYVGGLSSVHDNGKEDRRFKVLCCKSPNHRTTDCYTQILNDFRAVIDYTVPEDHVIVGFYSYHRNDKEDRAWQARVCRVRKIR</sequence>
<proteinExistence type="inferred from homology"/>
<evidence type="ECO:0000256" key="2">
    <source>
        <dbReference type="ARBA" id="ARBA00008712"/>
    </source>
</evidence>
<dbReference type="Proteomes" id="UP000275408">
    <property type="component" value="Unassembled WGS sequence"/>
</dbReference>
<feature type="chain" id="PRO_5017967273" evidence="5">
    <location>
        <begin position="24"/>
        <end position="200"/>
    </location>
</feature>
<dbReference type="STRING" id="46731.A0A3M6UHW1"/>
<dbReference type="PANTHER" id="PTHR15040:SF1">
    <property type="entry name" value="DERMATOPONTIN-LIKE ISOFORM X1"/>
    <property type="match status" value="1"/>
</dbReference>
<dbReference type="OrthoDB" id="5945504at2759"/>
<keyword evidence="4" id="KW-1015">Disulfide bond</keyword>
<evidence type="ECO:0000256" key="4">
    <source>
        <dbReference type="ARBA" id="ARBA00023157"/>
    </source>
</evidence>
<name>A0A3M6UHW1_POCDA</name>
<evidence type="ECO:0000256" key="5">
    <source>
        <dbReference type="SAM" id="SignalP"/>
    </source>
</evidence>
<dbReference type="Pfam" id="PF14704">
    <property type="entry name" value="DERM"/>
    <property type="match status" value="1"/>
</dbReference>
<evidence type="ECO:0000256" key="1">
    <source>
        <dbReference type="ARBA" id="ARBA00004613"/>
    </source>
</evidence>
<dbReference type="AlphaFoldDB" id="A0A3M6UHW1"/>
<organism evidence="6 7">
    <name type="scientific">Pocillopora damicornis</name>
    <name type="common">Cauliflower coral</name>
    <name type="synonym">Millepora damicornis</name>
    <dbReference type="NCBI Taxonomy" id="46731"/>
    <lineage>
        <taxon>Eukaryota</taxon>
        <taxon>Metazoa</taxon>
        <taxon>Cnidaria</taxon>
        <taxon>Anthozoa</taxon>
        <taxon>Hexacorallia</taxon>
        <taxon>Scleractinia</taxon>
        <taxon>Astrocoeniina</taxon>
        <taxon>Pocilloporidae</taxon>
        <taxon>Pocillopora</taxon>
    </lineage>
</organism>
<dbReference type="GO" id="GO:0005615">
    <property type="term" value="C:extracellular space"/>
    <property type="evidence" value="ECO:0007669"/>
    <property type="project" value="TreeGrafter"/>
</dbReference>
<accession>A0A3M6UHW1</accession>